<keyword evidence="1" id="KW-0805">Transcription regulation</keyword>
<dbReference type="OrthoDB" id="737278at2759"/>
<evidence type="ECO:0000259" key="5">
    <source>
        <dbReference type="PROSITE" id="PS51005"/>
    </source>
</evidence>
<dbReference type="GO" id="GO:0003677">
    <property type="term" value="F:DNA binding"/>
    <property type="evidence" value="ECO:0007669"/>
    <property type="project" value="UniProtKB-KW"/>
</dbReference>
<dbReference type="SUPFAM" id="SSF101941">
    <property type="entry name" value="NAC domain"/>
    <property type="match status" value="1"/>
</dbReference>
<comment type="caution">
    <text evidence="6">The sequence shown here is derived from an EMBL/GenBank/DDBJ whole genome shotgun (WGS) entry which is preliminary data.</text>
</comment>
<evidence type="ECO:0000313" key="6">
    <source>
        <dbReference type="EMBL" id="KAJ4822253.1"/>
    </source>
</evidence>
<dbReference type="InterPro" id="IPR036093">
    <property type="entry name" value="NAC_dom_sf"/>
</dbReference>
<evidence type="ECO:0000256" key="4">
    <source>
        <dbReference type="ARBA" id="ARBA00023242"/>
    </source>
</evidence>
<reference evidence="6" key="1">
    <citation type="submission" date="2022-02" db="EMBL/GenBank/DDBJ databases">
        <authorList>
            <person name="Henning P.M."/>
            <person name="McCubbin A.G."/>
            <person name="Shore J.S."/>
        </authorList>
    </citation>
    <scope>NUCLEOTIDE SEQUENCE</scope>
    <source>
        <strain evidence="6">F60SS</strain>
        <tissue evidence="6">Leaves</tissue>
    </source>
</reference>
<evidence type="ECO:0000256" key="2">
    <source>
        <dbReference type="ARBA" id="ARBA00023125"/>
    </source>
</evidence>
<keyword evidence="7" id="KW-1185">Reference proteome</keyword>
<dbReference type="Proteomes" id="UP001141552">
    <property type="component" value="Unassembled WGS sequence"/>
</dbReference>
<sequence>MEITSREYIGETFRPAQETLENAFAKLNVASNFQVDNRISSNADMGNFAVSGGLVPVVGVRFRPTDEELVNHFLKLKILGHYDQLPSIAEVNVYNYDPWDLPGLSGMTSSGEEWYFFSSWHNKYGNGGRNSRRTEAGFWKLTGKDKKIKAGHLKKEIGNKRTLVYYSSNSRMERTRWIMHEYTAAFNLPNQVGLLQQHMEPIFPMSKAMKTNV</sequence>
<evidence type="ECO:0000313" key="7">
    <source>
        <dbReference type="Proteomes" id="UP001141552"/>
    </source>
</evidence>
<accession>A0A9Q0IYS1</accession>
<dbReference type="PANTHER" id="PTHR31744">
    <property type="entry name" value="PROTEIN CUP-SHAPED COTYLEDON 2-RELATED"/>
    <property type="match status" value="1"/>
</dbReference>
<keyword evidence="3" id="KW-0804">Transcription</keyword>
<name>A0A9Q0IYS1_9ROSI</name>
<dbReference type="EMBL" id="JAKUCV010007720">
    <property type="protein sequence ID" value="KAJ4822253.1"/>
    <property type="molecule type" value="Genomic_DNA"/>
</dbReference>
<dbReference type="PROSITE" id="PS51005">
    <property type="entry name" value="NAC"/>
    <property type="match status" value="1"/>
</dbReference>
<evidence type="ECO:0000256" key="3">
    <source>
        <dbReference type="ARBA" id="ARBA00023163"/>
    </source>
</evidence>
<keyword evidence="2" id="KW-0238">DNA-binding</keyword>
<keyword evidence="4" id="KW-0539">Nucleus</keyword>
<dbReference type="PANTHER" id="PTHR31744:SF210">
    <property type="entry name" value="NAC DOMAIN-CONTAINING PROTEIN 86-LIKE"/>
    <property type="match status" value="1"/>
</dbReference>
<dbReference type="InterPro" id="IPR003441">
    <property type="entry name" value="NAC-dom"/>
</dbReference>
<evidence type="ECO:0000256" key="1">
    <source>
        <dbReference type="ARBA" id="ARBA00023015"/>
    </source>
</evidence>
<feature type="domain" description="NAC" evidence="5">
    <location>
        <begin position="56"/>
        <end position="211"/>
    </location>
</feature>
<gene>
    <name evidence="6" type="ORF">Tsubulata_028812</name>
</gene>
<reference evidence="6" key="2">
    <citation type="journal article" date="2023" name="Plants (Basel)">
        <title>Annotation of the Turnera subulata (Passifloraceae) Draft Genome Reveals the S-Locus Evolved after the Divergence of Turneroideae from Passifloroideae in a Stepwise Manner.</title>
        <authorList>
            <person name="Henning P.M."/>
            <person name="Roalson E.H."/>
            <person name="Mir W."/>
            <person name="McCubbin A.G."/>
            <person name="Shore J.S."/>
        </authorList>
    </citation>
    <scope>NUCLEOTIDE SEQUENCE</scope>
    <source>
        <strain evidence="6">F60SS</strain>
    </source>
</reference>
<dbReference type="Gene3D" id="2.170.150.80">
    <property type="entry name" value="NAC domain"/>
    <property type="match status" value="1"/>
</dbReference>
<proteinExistence type="predicted"/>
<dbReference type="AlphaFoldDB" id="A0A9Q0IYS1"/>
<dbReference type="GO" id="GO:0006355">
    <property type="term" value="P:regulation of DNA-templated transcription"/>
    <property type="evidence" value="ECO:0007669"/>
    <property type="project" value="InterPro"/>
</dbReference>
<dbReference type="Pfam" id="PF02365">
    <property type="entry name" value="NAM"/>
    <property type="match status" value="1"/>
</dbReference>
<organism evidence="6 7">
    <name type="scientific">Turnera subulata</name>
    <dbReference type="NCBI Taxonomy" id="218843"/>
    <lineage>
        <taxon>Eukaryota</taxon>
        <taxon>Viridiplantae</taxon>
        <taxon>Streptophyta</taxon>
        <taxon>Embryophyta</taxon>
        <taxon>Tracheophyta</taxon>
        <taxon>Spermatophyta</taxon>
        <taxon>Magnoliopsida</taxon>
        <taxon>eudicotyledons</taxon>
        <taxon>Gunneridae</taxon>
        <taxon>Pentapetalae</taxon>
        <taxon>rosids</taxon>
        <taxon>fabids</taxon>
        <taxon>Malpighiales</taxon>
        <taxon>Passifloraceae</taxon>
        <taxon>Turnera</taxon>
    </lineage>
</organism>
<protein>
    <recommendedName>
        <fullName evidence="5">NAC domain-containing protein</fullName>
    </recommendedName>
</protein>